<reference evidence="1 2" key="1">
    <citation type="journal article" date="2014" name="Agronomy (Basel)">
        <title>A Draft Genome Sequence for Ensete ventricosum, the Drought-Tolerant Tree Against Hunger.</title>
        <authorList>
            <person name="Harrison J."/>
            <person name="Moore K.A."/>
            <person name="Paszkiewicz K."/>
            <person name="Jones T."/>
            <person name="Grant M."/>
            <person name="Ambacheew D."/>
            <person name="Muzemil S."/>
            <person name="Studholme D.J."/>
        </authorList>
    </citation>
    <scope>NUCLEOTIDE SEQUENCE [LARGE SCALE GENOMIC DNA]</scope>
</reference>
<evidence type="ECO:0000313" key="1">
    <source>
        <dbReference type="EMBL" id="RRT69872.1"/>
    </source>
</evidence>
<sequence length="76" mass="8488">MLRNTVIPERPMFRPEFPPQGALVAERIISAVDEFNGKKPPVPLLISFNADEVRKQAAASTARFRAGDTNAYIFLE</sequence>
<protein>
    <submittedName>
        <fullName evidence="1">Uncharacterized protein</fullName>
    </submittedName>
</protein>
<proteinExistence type="predicted"/>
<dbReference type="EMBL" id="AMZH03004201">
    <property type="protein sequence ID" value="RRT69872.1"/>
    <property type="molecule type" value="Genomic_DNA"/>
</dbReference>
<comment type="caution">
    <text evidence="1">The sequence shown here is derived from an EMBL/GenBank/DDBJ whole genome shotgun (WGS) entry which is preliminary data.</text>
</comment>
<gene>
    <name evidence="1" type="ORF">B296_00031953</name>
</gene>
<name>A0A427A100_ENSVE</name>
<evidence type="ECO:0000313" key="2">
    <source>
        <dbReference type="Proteomes" id="UP000287651"/>
    </source>
</evidence>
<accession>A0A427A100</accession>
<dbReference type="AlphaFoldDB" id="A0A427A100"/>
<organism evidence="1 2">
    <name type="scientific">Ensete ventricosum</name>
    <name type="common">Abyssinian banana</name>
    <name type="synonym">Musa ensete</name>
    <dbReference type="NCBI Taxonomy" id="4639"/>
    <lineage>
        <taxon>Eukaryota</taxon>
        <taxon>Viridiplantae</taxon>
        <taxon>Streptophyta</taxon>
        <taxon>Embryophyta</taxon>
        <taxon>Tracheophyta</taxon>
        <taxon>Spermatophyta</taxon>
        <taxon>Magnoliopsida</taxon>
        <taxon>Liliopsida</taxon>
        <taxon>Zingiberales</taxon>
        <taxon>Musaceae</taxon>
        <taxon>Ensete</taxon>
    </lineage>
</organism>
<dbReference type="Proteomes" id="UP000287651">
    <property type="component" value="Unassembled WGS sequence"/>
</dbReference>